<dbReference type="GO" id="GO:0060285">
    <property type="term" value="P:cilium-dependent cell motility"/>
    <property type="evidence" value="ECO:0007669"/>
    <property type="project" value="TreeGrafter"/>
</dbReference>
<dbReference type="InterPro" id="IPR033290">
    <property type="entry name" value="CCDC39"/>
</dbReference>
<feature type="coiled-coil region" evidence="2">
    <location>
        <begin position="336"/>
        <end position="405"/>
    </location>
</feature>
<dbReference type="Pfam" id="PF24161">
    <property type="entry name" value="CCDC39"/>
    <property type="match status" value="1"/>
</dbReference>
<dbReference type="PANTHER" id="PTHR18962:SF0">
    <property type="entry name" value="COILED-COIL DOMAIN-CONTAINING PROTEIN 39"/>
    <property type="match status" value="1"/>
</dbReference>
<dbReference type="AlphaFoldDB" id="U6H4B1"/>
<dbReference type="PANTHER" id="PTHR18962">
    <property type="entry name" value="COILED-COIL DOMAIN-CONTAINING PROTEIN 39"/>
    <property type="match status" value="1"/>
</dbReference>
<dbReference type="GO" id="GO:0005930">
    <property type="term" value="C:axoneme"/>
    <property type="evidence" value="ECO:0007669"/>
    <property type="project" value="InterPro"/>
</dbReference>
<evidence type="ECO:0000256" key="2">
    <source>
        <dbReference type="SAM" id="Coils"/>
    </source>
</evidence>
<feature type="compositionally biased region" description="Polar residues" evidence="3">
    <location>
        <begin position="270"/>
        <end position="293"/>
    </location>
</feature>
<feature type="compositionally biased region" description="Basic and acidic residues" evidence="3">
    <location>
        <begin position="1"/>
        <end position="14"/>
    </location>
</feature>
<feature type="region of interest" description="Disordered" evidence="3">
    <location>
        <begin position="1"/>
        <end position="46"/>
    </location>
</feature>
<name>U6H4B1_9EIME</name>
<reference evidence="4" key="2">
    <citation type="submission" date="2013-10" db="EMBL/GenBank/DDBJ databases">
        <authorList>
            <person name="Aslett M."/>
        </authorList>
    </citation>
    <scope>NUCLEOTIDE SEQUENCE [LARGE SCALE GENOMIC DNA]</scope>
    <source>
        <strain evidence="4">Houghton</strain>
    </source>
</reference>
<dbReference type="OrthoDB" id="347093at2759"/>
<dbReference type="GO" id="GO:0036159">
    <property type="term" value="P:inner dynein arm assembly"/>
    <property type="evidence" value="ECO:0007669"/>
    <property type="project" value="InterPro"/>
</dbReference>
<dbReference type="Proteomes" id="UP000018201">
    <property type="component" value="Unassembled WGS sequence"/>
</dbReference>
<feature type="region of interest" description="Disordered" evidence="3">
    <location>
        <begin position="252"/>
        <end position="297"/>
    </location>
</feature>
<keyword evidence="1 2" id="KW-0175">Coiled coil</keyword>
<protein>
    <submittedName>
        <fullName evidence="4">Uncharacterized protein</fullName>
    </submittedName>
</protein>
<dbReference type="GO" id="GO:0003341">
    <property type="term" value="P:cilium movement"/>
    <property type="evidence" value="ECO:0007669"/>
    <property type="project" value="InterPro"/>
</dbReference>
<feature type="region of interest" description="Disordered" evidence="3">
    <location>
        <begin position="147"/>
        <end position="189"/>
    </location>
</feature>
<evidence type="ECO:0000313" key="5">
    <source>
        <dbReference type="Proteomes" id="UP000018201"/>
    </source>
</evidence>
<reference evidence="4" key="1">
    <citation type="submission" date="2013-10" db="EMBL/GenBank/DDBJ databases">
        <title>Genomic analysis of the causative agents of coccidiosis in chickens.</title>
        <authorList>
            <person name="Reid A.J."/>
            <person name="Blake D."/>
            <person name="Billington K."/>
            <person name="Browne H."/>
            <person name="Dunn M."/>
            <person name="Hung S."/>
            <person name="Kawahara F."/>
            <person name="Miranda-Saavedra D."/>
            <person name="Mourier T."/>
            <person name="Nagra H."/>
            <person name="Otto T.D."/>
            <person name="Rawlings N."/>
            <person name="Sanchez A."/>
            <person name="Sanders M."/>
            <person name="Subramaniam C."/>
            <person name="Tay Y."/>
            <person name="Dear P."/>
            <person name="Doerig C."/>
            <person name="Gruber A."/>
            <person name="Parkinson J."/>
            <person name="Shirley M."/>
            <person name="Wan K.L."/>
            <person name="Berriman M."/>
            <person name="Tomley F."/>
            <person name="Pain A."/>
        </authorList>
    </citation>
    <scope>NUCLEOTIDE SEQUENCE [LARGE SCALE GENOMIC DNA]</scope>
    <source>
        <strain evidence="4">Houghton</strain>
    </source>
</reference>
<dbReference type="VEuPathDB" id="ToxoDB:EPH_0002470"/>
<proteinExistence type="predicted"/>
<evidence type="ECO:0000256" key="3">
    <source>
        <dbReference type="SAM" id="MobiDB-lite"/>
    </source>
</evidence>
<feature type="compositionally biased region" description="Basic and acidic residues" evidence="3">
    <location>
        <begin position="258"/>
        <end position="269"/>
    </location>
</feature>
<keyword evidence="5" id="KW-1185">Reference proteome</keyword>
<organism evidence="4 5">
    <name type="scientific">Eimeria praecox</name>
    <dbReference type="NCBI Taxonomy" id="51316"/>
    <lineage>
        <taxon>Eukaryota</taxon>
        <taxon>Sar</taxon>
        <taxon>Alveolata</taxon>
        <taxon>Apicomplexa</taxon>
        <taxon>Conoidasida</taxon>
        <taxon>Coccidia</taxon>
        <taxon>Eucoccidiorida</taxon>
        <taxon>Eimeriorina</taxon>
        <taxon>Eimeriidae</taxon>
        <taxon>Eimeria</taxon>
    </lineage>
</organism>
<feature type="coiled-coil region" evidence="2">
    <location>
        <begin position="459"/>
        <end position="493"/>
    </location>
</feature>
<gene>
    <name evidence="4" type="ORF">EPH_0002470</name>
</gene>
<accession>U6H4B1</accession>
<sequence>MEAKESGEGQESTHNEPCPAETDQQSVALRPYEVQAKPAGETVTSLGQETQVNFEAEKLVSPKALTSFPGTPKLAVETNSESAAAHVASRQDGSKQCVGTGTMKEQFCNETAGGIAPTSVEIFNNATRQLYAQPGVESLAAAKEQEAGVDASATEREAANNEFTPNLTLSPSSRVISEPQETAAGPFGSGAGKMASKGIPTAVALASETAAALLSAAVETAAAMETGGQLHGMHRRLPTEMGRPRWNASIQGSYQHEPSYEKSPSEEQRNLSMVNSSGEYKSNSELNGAGSTTVDEEDDLPAFADDESIALYGEIRDKQRLLSRQGTELGQKAERVVLMRQHLQQLKSEADHLEDLVAAKEAHINSDKHMEGVAIRQASKLRSEMQQQQQQQQQLQSRLTALQIDVAKGQEQMDCFKLRMKWNEEELAQWRSAAHQKEEDLACIAEFKKKDDVRAAGLMTQAQRASTEVTEAKKRLQEEQTAALAARAELQRSLEYFAEQQKDRALLIAQG</sequence>
<dbReference type="EMBL" id="HG695918">
    <property type="protein sequence ID" value="CDI86712.1"/>
    <property type="molecule type" value="Genomic_DNA"/>
</dbReference>
<feature type="compositionally biased region" description="Polar residues" evidence="3">
    <location>
        <begin position="161"/>
        <end position="175"/>
    </location>
</feature>
<evidence type="ECO:0000313" key="4">
    <source>
        <dbReference type="EMBL" id="CDI86712.1"/>
    </source>
</evidence>
<evidence type="ECO:0000256" key="1">
    <source>
        <dbReference type="ARBA" id="ARBA00023054"/>
    </source>
</evidence>